<dbReference type="AlphaFoldDB" id="A0A418WCY2"/>
<organism evidence="1 2">
    <name type="scientific">Oleomonas cavernae</name>
    <dbReference type="NCBI Taxonomy" id="2320859"/>
    <lineage>
        <taxon>Bacteria</taxon>
        <taxon>Pseudomonadati</taxon>
        <taxon>Pseudomonadota</taxon>
        <taxon>Alphaproteobacteria</taxon>
        <taxon>Acetobacterales</taxon>
        <taxon>Acetobacteraceae</taxon>
        <taxon>Oleomonas</taxon>
    </lineage>
</organism>
<dbReference type="Gene3D" id="1.10.10.10">
    <property type="entry name" value="Winged helix-like DNA-binding domain superfamily/Winged helix DNA-binding domain"/>
    <property type="match status" value="1"/>
</dbReference>
<dbReference type="EMBL" id="QYUK01000011">
    <property type="protein sequence ID" value="RJF87829.1"/>
    <property type="molecule type" value="Genomic_DNA"/>
</dbReference>
<dbReference type="InterPro" id="IPR036388">
    <property type="entry name" value="WH-like_DNA-bd_sf"/>
</dbReference>
<dbReference type="RefSeq" id="WP_119778463.1">
    <property type="nucleotide sequence ID" value="NZ_QYUK01000011.1"/>
</dbReference>
<dbReference type="SUPFAM" id="SSF46785">
    <property type="entry name" value="Winged helix' DNA-binding domain"/>
    <property type="match status" value="1"/>
</dbReference>
<evidence type="ECO:0000313" key="1">
    <source>
        <dbReference type="EMBL" id="RJF87829.1"/>
    </source>
</evidence>
<name>A0A418WCY2_9PROT</name>
<dbReference type="Proteomes" id="UP000284605">
    <property type="component" value="Unassembled WGS sequence"/>
</dbReference>
<keyword evidence="2" id="KW-1185">Reference proteome</keyword>
<gene>
    <name evidence="1" type="ORF">D3874_13000</name>
</gene>
<evidence type="ECO:0000313" key="2">
    <source>
        <dbReference type="Proteomes" id="UP000284605"/>
    </source>
</evidence>
<dbReference type="InterPro" id="IPR036390">
    <property type="entry name" value="WH_DNA-bd_sf"/>
</dbReference>
<comment type="caution">
    <text evidence="1">The sequence shown here is derived from an EMBL/GenBank/DDBJ whole genome shotgun (WGS) entry which is preliminary data.</text>
</comment>
<evidence type="ECO:0008006" key="3">
    <source>
        <dbReference type="Google" id="ProtNLM"/>
    </source>
</evidence>
<proteinExistence type="predicted"/>
<protein>
    <recommendedName>
        <fullName evidence="3">HTH iclR-type domain-containing protein</fullName>
    </recommendedName>
</protein>
<reference evidence="1 2" key="1">
    <citation type="submission" date="2018-09" db="EMBL/GenBank/DDBJ databases">
        <authorList>
            <person name="Zhu H."/>
        </authorList>
    </citation>
    <scope>NUCLEOTIDE SEQUENCE [LARGE SCALE GENOMIC DNA]</scope>
    <source>
        <strain evidence="1 2">K1W22B-8</strain>
    </source>
</reference>
<sequence length="161" mass="18246">MPKTYLELNQAQDNSRLFVAAFLRYFLRICRVELQVFRGDMEMAIIAQAVAISAIEALLRDPKFKEEFRSMSTVVGVERQRGVNLMSIAEATGLPRETVRRKLQRLIKLDIVIKRDDGEYVMQSRAIQTQVSQGFIGTLEAETLRFINGCIDDGVFKAKGG</sequence>
<accession>A0A418WCY2</accession>
<dbReference type="OrthoDB" id="5600162at2"/>